<evidence type="ECO:0008006" key="3">
    <source>
        <dbReference type="Google" id="ProtNLM"/>
    </source>
</evidence>
<dbReference type="RefSeq" id="WP_095213735.1">
    <property type="nucleotide sequence ID" value="NZ_JAAGNC010000126.1"/>
</dbReference>
<keyword evidence="2" id="KW-1185">Reference proteome</keyword>
<gene>
    <name evidence="1" type="ORF">G3I59_25120</name>
</gene>
<dbReference type="SUPFAM" id="SSF54427">
    <property type="entry name" value="NTF2-like"/>
    <property type="match status" value="1"/>
</dbReference>
<dbReference type="Pfam" id="PF07366">
    <property type="entry name" value="SnoaL"/>
    <property type="match status" value="1"/>
</dbReference>
<accession>A0ABX0BT83</accession>
<organism evidence="1 2">
    <name type="scientific">Amycolatopsis rubida</name>
    <dbReference type="NCBI Taxonomy" id="112413"/>
    <lineage>
        <taxon>Bacteria</taxon>
        <taxon>Bacillati</taxon>
        <taxon>Actinomycetota</taxon>
        <taxon>Actinomycetes</taxon>
        <taxon>Pseudonocardiales</taxon>
        <taxon>Pseudonocardiaceae</taxon>
        <taxon>Amycolatopsis</taxon>
    </lineage>
</organism>
<protein>
    <recommendedName>
        <fullName evidence="3">Ester cyclase</fullName>
    </recommendedName>
</protein>
<evidence type="ECO:0000313" key="2">
    <source>
        <dbReference type="Proteomes" id="UP000470404"/>
    </source>
</evidence>
<dbReference type="InterPro" id="IPR032710">
    <property type="entry name" value="NTF2-like_dom_sf"/>
</dbReference>
<dbReference type="InterPro" id="IPR009959">
    <property type="entry name" value="Cyclase_SnoaL-like"/>
</dbReference>
<dbReference type="Gene3D" id="3.10.450.50">
    <property type="match status" value="1"/>
</dbReference>
<evidence type="ECO:0000313" key="1">
    <source>
        <dbReference type="EMBL" id="NEC58791.1"/>
    </source>
</evidence>
<dbReference type="EMBL" id="JAAGNC010000126">
    <property type="protein sequence ID" value="NEC58791.1"/>
    <property type="molecule type" value="Genomic_DNA"/>
</dbReference>
<sequence length="149" mass="16898">MTVEESLLSNVAGPVPDEWSIAWKALDPERFRPLCAEELRYDDDSVPDPLRGFDRFAEWIGQLRRAFSPWEVKVRRTYTASDGAAVARWWQIRAVHTGLFEPLDLEATGRPVNLDAAEFLECRNGLVVRGRGMFNAVTLLQQVGRLPAE</sequence>
<dbReference type="Proteomes" id="UP000470404">
    <property type="component" value="Unassembled WGS sequence"/>
</dbReference>
<reference evidence="1 2" key="1">
    <citation type="submission" date="2020-01" db="EMBL/GenBank/DDBJ databases">
        <title>Insect and environment-associated Actinomycetes.</title>
        <authorList>
            <person name="Currrie C."/>
            <person name="Chevrette M."/>
            <person name="Carlson C."/>
            <person name="Stubbendieck R."/>
            <person name="Wendt-Pienkowski E."/>
        </authorList>
    </citation>
    <scope>NUCLEOTIDE SEQUENCE [LARGE SCALE GENOMIC DNA]</scope>
    <source>
        <strain evidence="1 2">SID8386</strain>
    </source>
</reference>
<name>A0ABX0BT83_9PSEU</name>
<comment type="caution">
    <text evidence="1">The sequence shown here is derived from an EMBL/GenBank/DDBJ whole genome shotgun (WGS) entry which is preliminary data.</text>
</comment>
<proteinExistence type="predicted"/>